<sequence length="153" mass="17398">MPLVSADMFSCGKSQFQMTVGLSGTSNKTVKLPKNFTLLGPGPGSDSKILKLVGANNTRKDNTSLLQCTHHMCPVRVHWHVKTNYKEYWRVKIAITNFNNRMNSSTWTLVIQHPNLNNVNQVFSFNYQPLVPCASISEYQKDLEETKLCHQRL</sequence>
<evidence type="ECO:0000256" key="2">
    <source>
        <dbReference type="ARBA" id="ARBA00005507"/>
    </source>
</evidence>
<evidence type="ECO:0000256" key="6">
    <source>
        <dbReference type="ARBA" id="ARBA00023288"/>
    </source>
</evidence>
<feature type="domain" description="COBRA C-terminal" evidence="7">
    <location>
        <begin position="27"/>
        <end position="130"/>
    </location>
</feature>
<dbReference type="GO" id="GO:0005886">
    <property type="term" value="C:plasma membrane"/>
    <property type="evidence" value="ECO:0007669"/>
    <property type="project" value="UniProtKB-SubCell"/>
</dbReference>
<dbReference type="InterPro" id="IPR006918">
    <property type="entry name" value="COBRA_pln"/>
</dbReference>
<proteinExistence type="inferred from homology"/>
<reference evidence="8" key="1">
    <citation type="submission" date="2022-02" db="EMBL/GenBank/DDBJ databases">
        <authorList>
            <person name="Henning P.M."/>
            <person name="McCubbin A.G."/>
            <person name="Shore J.S."/>
        </authorList>
    </citation>
    <scope>NUCLEOTIDE SEQUENCE</scope>
    <source>
        <strain evidence="8">F60SS</strain>
        <tissue evidence="8">Leaves</tissue>
    </source>
</reference>
<accession>A0A9Q0FVC9</accession>
<keyword evidence="9" id="KW-1185">Reference proteome</keyword>
<protein>
    <recommendedName>
        <fullName evidence="7">COBRA C-terminal domain-containing protein</fullName>
    </recommendedName>
</protein>
<keyword evidence="5" id="KW-0325">Glycoprotein</keyword>
<dbReference type="GO" id="GO:0052324">
    <property type="term" value="P:plant-type cell wall cellulose biosynthetic process"/>
    <property type="evidence" value="ECO:0007669"/>
    <property type="project" value="TreeGrafter"/>
</dbReference>
<keyword evidence="4" id="KW-0732">Signal</keyword>
<organism evidence="8 9">
    <name type="scientific">Turnera subulata</name>
    <dbReference type="NCBI Taxonomy" id="218843"/>
    <lineage>
        <taxon>Eukaryota</taxon>
        <taxon>Viridiplantae</taxon>
        <taxon>Streptophyta</taxon>
        <taxon>Embryophyta</taxon>
        <taxon>Tracheophyta</taxon>
        <taxon>Spermatophyta</taxon>
        <taxon>Magnoliopsida</taxon>
        <taxon>eudicotyledons</taxon>
        <taxon>Gunneridae</taxon>
        <taxon>Pentapetalae</taxon>
        <taxon>rosids</taxon>
        <taxon>fabids</taxon>
        <taxon>Malpighiales</taxon>
        <taxon>Passifloraceae</taxon>
        <taxon>Turnera</taxon>
    </lineage>
</organism>
<dbReference type="AlphaFoldDB" id="A0A9Q0FVC9"/>
<keyword evidence="3" id="KW-0336">GPI-anchor</keyword>
<comment type="similarity">
    <text evidence="2">Belongs to the COBRA family.</text>
</comment>
<dbReference type="PANTHER" id="PTHR31673">
    <property type="entry name" value="PROTEIN COBRA"/>
    <property type="match status" value="1"/>
</dbReference>
<reference evidence="8" key="2">
    <citation type="journal article" date="2023" name="Plants (Basel)">
        <title>Annotation of the Turnera subulata (Passifloraceae) Draft Genome Reveals the S-Locus Evolved after the Divergence of Turneroideae from Passifloroideae in a Stepwise Manner.</title>
        <authorList>
            <person name="Henning P.M."/>
            <person name="Roalson E.H."/>
            <person name="Mir W."/>
            <person name="McCubbin A.G."/>
            <person name="Shore J.S."/>
        </authorList>
    </citation>
    <scope>NUCLEOTIDE SEQUENCE</scope>
    <source>
        <strain evidence="8">F60SS</strain>
    </source>
</reference>
<evidence type="ECO:0000256" key="5">
    <source>
        <dbReference type="ARBA" id="ARBA00023180"/>
    </source>
</evidence>
<dbReference type="EMBL" id="JAKUCV010003615">
    <property type="protein sequence ID" value="KAJ4838212.1"/>
    <property type="molecule type" value="Genomic_DNA"/>
</dbReference>
<keyword evidence="3" id="KW-0472">Membrane</keyword>
<comment type="caution">
    <text evidence="8">The sequence shown here is derived from an EMBL/GenBank/DDBJ whole genome shotgun (WGS) entry which is preliminary data.</text>
</comment>
<dbReference type="GO" id="GO:0098552">
    <property type="term" value="C:side of membrane"/>
    <property type="evidence" value="ECO:0007669"/>
    <property type="project" value="UniProtKB-KW"/>
</dbReference>
<dbReference type="PANTHER" id="PTHR31673:SF33">
    <property type="entry name" value="COBRA-LIKE PROTEIN"/>
    <property type="match status" value="1"/>
</dbReference>
<evidence type="ECO:0000259" key="7">
    <source>
        <dbReference type="Pfam" id="PF25079"/>
    </source>
</evidence>
<keyword evidence="6" id="KW-0449">Lipoprotein</keyword>
<evidence type="ECO:0000256" key="1">
    <source>
        <dbReference type="ARBA" id="ARBA00004609"/>
    </source>
</evidence>
<evidence type="ECO:0000313" key="9">
    <source>
        <dbReference type="Proteomes" id="UP001141552"/>
    </source>
</evidence>
<dbReference type="Pfam" id="PF25079">
    <property type="entry name" value="COB_C"/>
    <property type="match status" value="1"/>
</dbReference>
<name>A0A9Q0FVC9_9ROSI</name>
<gene>
    <name evidence="8" type="ORF">Tsubulata_024203</name>
</gene>
<comment type="subcellular location">
    <subcellularLocation>
        <location evidence="1">Cell membrane</location>
        <topology evidence="1">Lipid-anchor</topology>
        <topology evidence="1">GPI-anchor</topology>
    </subcellularLocation>
</comment>
<evidence type="ECO:0000313" key="8">
    <source>
        <dbReference type="EMBL" id="KAJ4838212.1"/>
    </source>
</evidence>
<dbReference type="GO" id="GO:0010215">
    <property type="term" value="P:cellulose microfibril organization"/>
    <property type="evidence" value="ECO:0007669"/>
    <property type="project" value="InterPro"/>
</dbReference>
<dbReference type="Proteomes" id="UP001141552">
    <property type="component" value="Unassembled WGS sequence"/>
</dbReference>
<dbReference type="InterPro" id="IPR056900">
    <property type="entry name" value="COB_C"/>
</dbReference>
<evidence type="ECO:0000256" key="3">
    <source>
        <dbReference type="ARBA" id="ARBA00022622"/>
    </source>
</evidence>
<dbReference type="OrthoDB" id="2012261at2759"/>
<evidence type="ECO:0000256" key="4">
    <source>
        <dbReference type="ARBA" id="ARBA00022729"/>
    </source>
</evidence>